<dbReference type="EMBL" id="JAXCGZ010017311">
    <property type="protein sequence ID" value="KAK7068313.1"/>
    <property type="molecule type" value="Genomic_DNA"/>
</dbReference>
<comment type="caution">
    <text evidence="1">The sequence shown here is derived from an EMBL/GenBank/DDBJ whole genome shotgun (WGS) entry which is preliminary data.</text>
</comment>
<sequence length="260" mass="30309">MKCEVSKNNSSDTFHAYLKYFEGSYTLIVEMTDLKRNVAYHVTEVRQRETLNGVTENNGTVYLGQNGEDMILSYFPKTNAVVESSDNSCRVTSIRNFPEIFWGWNQLTQRSEDIIIGPAALIRRFLTSNQMQRLQNGERGRHSSEFDIWEACEEDGEVKLLFYLPVASHTNDVTEMLNFHFEVIFMDGSKRFHYAVKRYYQHVVPSSVSGKLACTERLRNNGLPKVPEQFSYWQEIVELSYFEDSISQRRIVDKMRVCFV</sequence>
<evidence type="ECO:0000313" key="1">
    <source>
        <dbReference type="EMBL" id="KAK7068313.1"/>
    </source>
</evidence>
<reference evidence="1 2" key="1">
    <citation type="submission" date="2023-11" db="EMBL/GenBank/DDBJ databases">
        <title>Halocaridina rubra genome assembly.</title>
        <authorList>
            <person name="Smith C."/>
        </authorList>
    </citation>
    <scope>NUCLEOTIDE SEQUENCE [LARGE SCALE GENOMIC DNA]</scope>
    <source>
        <strain evidence="1">EP-1</strain>
        <tissue evidence="1">Whole</tissue>
    </source>
</reference>
<proteinExistence type="predicted"/>
<dbReference type="AlphaFoldDB" id="A0AAN8WTT0"/>
<gene>
    <name evidence="1" type="ORF">SK128_004800</name>
</gene>
<name>A0AAN8WTT0_HALRR</name>
<organism evidence="1 2">
    <name type="scientific">Halocaridina rubra</name>
    <name type="common">Hawaiian red shrimp</name>
    <dbReference type="NCBI Taxonomy" id="373956"/>
    <lineage>
        <taxon>Eukaryota</taxon>
        <taxon>Metazoa</taxon>
        <taxon>Ecdysozoa</taxon>
        <taxon>Arthropoda</taxon>
        <taxon>Crustacea</taxon>
        <taxon>Multicrustacea</taxon>
        <taxon>Malacostraca</taxon>
        <taxon>Eumalacostraca</taxon>
        <taxon>Eucarida</taxon>
        <taxon>Decapoda</taxon>
        <taxon>Pleocyemata</taxon>
        <taxon>Caridea</taxon>
        <taxon>Atyoidea</taxon>
        <taxon>Atyidae</taxon>
        <taxon>Halocaridina</taxon>
    </lineage>
</organism>
<accession>A0AAN8WTT0</accession>
<dbReference type="Proteomes" id="UP001381693">
    <property type="component" value="Unassembled WGS sequence"/>
</dbReference>
<keyword evidence="2" id="KW-1185">Reference proteome</keyword>
<evidence type="ECO:0000313" key="2">
    <source>
        <dbReference type="Proteomes" id="UP001381693"/>
    </source>
</evidence>
<protein>
    <submittedName>
        <fullName evidence="1">Uncharacterized protein</fullName>
    </submittedName>
</protein>